<name>A0A9D1HYA0_9ACTN</name>
<sequence length="263" mass="28913">MYKLVAFDLDNTLFTNDKQLPPGFFYEARRLTEKGIVCAPASGRFVSELRELFAPVADSLGFIGCNAHEVYLGDRMLHRTTFDDEILFAILDACSAIPDVMVDFTSPETNFVMGYEGTAEQDALLRTYYSSWERMDMPTKHTHTWGDAPIVKVTCVNPAPWESTEQVAHISPRVRPVLTAAHTCDFALDGASKATGLAMLAKELGIPMEETMAFGDHMNDIEMIEAAGCGVAMANAIPEVKAVANRECPSNEEYGVMSVLAQL</sequence>
<dbReference type="GO" id="GO:0005829">
    <property type="term" value="C:cytosol"/>
    <property type="evidence" value="ECO:0007669"/>
    <property type="project" value="TreeGrafter"/>
</dbReference>
<dbReference type="PANTHER" id="PTHR10000">
    <property type="entry name" value="PHOSPHOSERINE PHOSPHATASE"/>
    <property type="match status" value="1"/>
</dbReference>
<dbReference type="Proteomes" id="UP000824078">
    <property type="component" value="Unassembled WGS sequence"/>
</dbReference>
<evidence type="ECO:0000313" key="1">
    <source>
        <dbReference type="EMBL" id="HIU24806.1"/>
    </source>
</evidence>
<dbReference type="GO" id="GO:0000287">
    <property type="term" value="F:magnesium ion binding"/>
    <property type="evidence" value="ECO:0007669"/>
    <property type="project" value="TreeGrafter"/>
</dbReference>
<dbReference type="NCBIfam" id="TIGR01484">
    <property type="entry name" value="HAD-SF-IIB"/>
    <property type="match status" value="1"/>
</dbReference>
<gene>
    <name evidence="1" type="ORF">IAD17_07795</name>
</gene>
<dbReference type="Gene3D" id="3.30.1240.10">
    <property type="match status" value="1"/>
</dbReference>
<dbReference type="InterPro" id="IPR023214">
    <property type="entry name" value="HAD_sf"/>
</dbReference>
<evidence type="ECO:0000313" key="2">
    <source>
        <dbReference type="Proteomes" id="UP000824078"/>
    </source>
</evidence>
<reference evidence="1" key="2">
    <citation type="journal article" date="2021" name="PeerJ">
        <title>Extensive microbial diversity within the chicken gut microbiome revealed by metagenomics and culture.</title>
        <authorList>
            <person name="Gilroy R."/>
            <person name="Ravi A."/>
            <person name="Getino M."/>
            <person name="Pursley I."/>
            <person name="Horton D.L."/>
            <person name="Alikhan N.F."/>
            <person name="Baker D."/>
            <person name="Gharbi K."/>
            <person name="Hall N."/>
            <person name="Watson M."/>
            <person name="Adriaenssens E.M."/>
            <person name="Foster-Nyarko E."/>
            <person name="Jarju S."/>
            <person name="Secka A."/>
            <person name="Antonio M."/>
            <person name="Oren A."/>
            <person name="Chaudhuri R.R."/>
            <person name="La Ragione R."/>
            <person name="Hildebrand F."/>
            <person name="Pallen M.J."/>
        </authorList>
    </citation>
    <scope>NUCLEOTIDE SEQUENCE</scope>
    <source>
        <strain evidence="1">ChiHjej12B11-29160</strain>
    </source>
</reference>
<dbReference type="AlphaFoldDB" id="A0A9D1HYA0"/>
<dbReference type="SFLD" id="SFLDS00003">
    <property type="entry name" value="Haloacid_Dehalogenase"/>
    <property type="match status" value="1"/>
</dbReference>
<dbReference type="EMBL" id="DVMQ01000020">
    <property type="protein sequence ID" value="HIU24806.1"/>
    <property type="molecule type" value="Genomic_DNA"/>
</dbReference>
<proteinExistence type="predicted"/>
<dbReference type="PANTHER" id="PTHR10000:SF53">
    <property type="entry name" value="5-AMINO-6-(5-PHOSPHO-D-RIBITYLAMINO)URACIL PHOSPHATASE YBJI-RELATED"/>
    <property type="match status" value="1"/>
</dbReference>
<accession>A0A9D1HYA0</accession>
<dbReference type="SFLD" id="SFLDG01140">
    <property type="entry name" value="C2.B:_Phosphomannomutase_and_P"/>
    <property type="match status" value="1"/>
</dbReference>
<dbReference type="Gene3D" id="3.40.50.1000">
    <property type="entry name" value="HAD superfamily/HAD-like"/>
    <property type="match status" value="1"/>
</dbReference>
<organism evidence="1 2">
    <name type="scientific">Candidatus Coprovicinus avistercoris</name>
    <dbReference type="NCBI Taxonomy" id="2840754"/>
    <lineage>
        <taxon>Bacteria</taxon>
        <taxon>Bacillati</taxon>
        <taxon>Actinomycetota</taxon>
        <taxon>Coriobacteriia</taxon>
        <taxon>Coriobacteriales</taxon>
        <taxon>Coriobacteriaceae</taxon>
        <taxon>Coriobacteriaceae incertae sedis</taxon>
        <taxon>Candidatus Coprovicinus</taxon>
    </lineage>
</organism>
<dbReference type="SUPFAM" id="SSF56784">
    <property type="entry name" value="HAD-like"/>
    <property type="match status" value="1"/>
</dbReference>
<dbReference type="InterPro" id="IPR006379">
    <property type="entry name" value="HAD-SF_hydro_IIB"/>
</dbReference>
<protein>
    <submittedName>
        <fullName evidence="1">HAD family phosphatase</fullName>
    </submittedName>
</protein>
<dbReference type="Pfam" id="PF08282">
    <property type="entry name" value="Hydrolase_3"/>
    <property type="match status" value="1"/>
</dbReference>
<reference evidence="1" key="1">
    <citation type="submission" date="2020-10" db="EMBL/GenBank/DDBJ databases">
        <authorList>
            <person name="Gilroy R."/>
        </authorList>
    </citation>
    <scope>NUCLEOTIDE SEQUENCE</scope>
    <source>
        <strain evidence="1">ChiHjej12B11-29160</strain>
    </source>
</reference>
<dbReference type="InterPro" id="IPR036412">
    <property type="entry name" value="HAD-like_sf"/>
</dbReference>
<dbReference type="GO" id="GO:0016791">
    <property type="term" value="F:phosphatase activity"/>
    <property type="evidence" value="ECO:0007669"/>
    <property type="project" value="TreeGrafter"/>
</dbReference>
<comment type="caution">
    <text evidence="1">The sequence shown here is derived from an EMBL/GenBank/DDBJ whole genome shotgun (WGS) entry which is preliminary data.</text>
</comment>